<evidence type="ECO:0000313" key="4">
    <source>
        <dbReference type="EMBL" id="KAA9355152.1"/>
    </source>
</evidence>
<feature type="transmembrane region" description="Helical" evidence="2">
    <location>
        <begin position="77"/>
        <end position="98"/>
    </location>
</feature>
<dbReference type="Proteomes" id="UP000326344">
    <property type="component" value="Unassembled WGS sequence"/>
</dbReference>
<feature type="transmembrane region" description="Helical" evidence="2">
    <location>
        <begin position="32"/>
        <end position="51"/>
    </location>
</feature>
<accession>A0A5N1JJ15</accession>
<feature type="transmembrane region" description="Helical" evidence="2">
    <location>
        <begin position="404"/>
        <end position="423"/>
    </location>
</feature>
<feature type="transmembrane region" description="Helical" evidence="2">
    <location>
        <begin position="118"/>
        <end position="136"/>
    </location>
</feature>
<keyword evidence="2" id="KW-1133">Transmembrane helix</keyword>
<evidence type="ECO:0000256" key="1">
    <source>
        <dbReference type="SAM" id="Coils"/>
    </source>
</evidence>
<sequence>MNTPDVSATSSAAVAENLRPVERAERIRSIDVIRGVALLGILMMNIPYFGLPEGMLGSLKFDHPGDTNFITHQIVDIAFSGKMRALFSMLFGAGVILLTTRKEHAVGLSVADIYYRRILWMILFGVLDAYILLWAGDILYAYGLCGLFLFPFRKLAPRYLILASVFCFGVLIFKGNLRFQETKGKREAYLKVVALEKQKKKLTDEQKADKQAWETVVKNGKPDQKKIDEEIKKVRSGYPTVWAYYVPINSEIQSAVMYNFYFWDAIGMMFLGMALYKLGVFTGRLRRRSYLALMLIGYGIGIPLGWLAHQLTLEAHTNFGLYLDTYGFGFPRSTYDIRRVTMALGHVGLIMIIYKSGWLRGLMSALGAVGQMAFSNYVMQTLICTFIFFGYGLGYFGKLTYYQLFYVVAGVWIFQLIASPLWLRHFYFGPLEWAWRSLTYWKRQPFRIPQNRTETVISPAQAG</sequence>
<dbReference type="InterPro" id="IPR007349">
    <property type="entry name" value="DUF418"/>
</dbReference>
<feature type="transmembrane region" description="Helical" evidence="2">
    <location>
        <begin position="290"/>
        <end position="308"/>
    </location>
</feature>
<dbReference type="InterPro" id="IPR052529">
    <property type="entry name" value="Bact_Transport_Assoc"/>
</dbReference>
<keyword evidence="2" id="KW-0472">Membrane</keyword>
<evidence type="ECO:0000313" key="5">
    <source>
        <dbReference type="Proteomes" id="UP000326344"/>
    </source>
</evidence>
<keyword evidence="1" id="KW-0175">Coiled coil</keyword>
<dbReference type="AlphaFoldDB" id="A0A5N1JJ15"/>
<feature type="coiled-coil region" evidence="1">
    <location>
        <begin position="185"/>
        <end position="212"/>
    </location>
</feature>
<organism evidence="4 5">
    <name type="scientific">Larkinella humicola</name>
    <dbReference type="NCBI Taxonomy" id="2607654"/>
    <lineage>
        <taxon>Bacteria</taxon>
        <taxon>Pseudomonadati</taxon>
        <taxon>Bacteroidota</taxon>
        <taxon>Cytophagia</taxon>
        <taxon>Cytophagales</taxon>
        <taxon>Spirosomataceae</taxon>
        <taxon>Larkinella</taxon>
    </lineage>
</organism>
<dbReference type="PANTHER" id="PTHR30590:SF2">
    <property type="entry name" value="INNER MEMBRANE PROTEIN"/>
    <property type="match status" value="1"/>
</dbReference>
<feature type="transmembrane region" description="Helical" evidence="2">
    <location>
        <begin position="377"/>
        <end position="397"/>
    </location>
</feature>
<dbReference type="PANTHER" id="PTHR30590">
    <property type="entry name" value="INNER MEMBRANE PROTEIN"/>
    <property type="match status" value="1"/>
</dbReference>
<proteinExistence type="predicted"/>
<keyword evidence="5" id="KW-1185">Reference proteome</keyword>
<dbReference type="Pfam" id="PF04235">
    <property type="entry name" value="DUF418"/>
    <property type="match status" value="1"/>
</dbReference>
<keyword evidence="2" id="KW-0812">Transmembrane</keyword>
<feature type="transmembrane region" description="Helical" evidence="2">
    <location>
        <begin position="260"/>
        <end position="278"/>
    </location>
</feature>
<feature type="transmembrane region" description="Helical" evidence="2">
    <location>
        <begin position="340"/>
        <end position="357"/>
    </location>
</feature>
<reference evidence="4 5" key="1">
    <citation type="submission" date="2019-09" db="EMBL/GenBank/DDBJ databases">
        <title>Genome Sequence of Larkinella sp MA1.</title>
        <authorList>
            <person name="Srinivasan S."/>
        </authorList>
    </citation>
    <scope>NUCLEOTIDE SEQUENCE [LARGE SCALE GENOMIC DNA]</scope>
    <source>
        <strain evidence="4 5">MA1</strain>
    </source>
</reference>
<protein>
    <submittedName>
        <fullName evidence="4">DUF418 domain-containing protein</fullName>
    </submittedName>
</protein>
<comment type="caution">
    <text evidence="4">The sequence shown here is derived from an EMBL/GenBank/DDBJ whole genome shotgun (WGS) entry which is preliminary data.</text>
</comment>
<dbReference type="EMBL" id="VTWS01000002">
    <property type="protein sequence ID" value="KAA9355152.1"/>
    <property type="molecule type" value="Genomic_DNA"/>
</dbReference>
<dbReference type="RefSeq" id="WP_150876434.1">
    <property type="nucleotide sequence ID" value="NZ_VTWS01000002.1"/>
</dbReference>
<feature type="transmembrane region" description="Helical" evidence="2">
    <location>
        <begin position="156"/>
        <end position="177"/>
    </location>
</feature>
<feature type="domain" description="DUF418" evidence="3">
    <location>
        <begin position="275"/>
        <end position="442"/>
    </location>
</feature>
<gene>
    <name evidence="4" type="ORF">F0P93_11285</name>
</gene>
<evidence type="ECO:0000259" key="3">
    <source>
        <dbReference type="Pfam" id="PF04235"/>
    </source>
</evidence>
<evidence type="ECO:0000256" key="2">
    <source>
        <dbReference type="SAM" id="Phobius"/>
    </source>
</evidence>
<name>A0A5N1JJ15_9BACT</name>